<gene>
    <name evidence="3" type="ORF">CPRI1469_LOCUS3139</name>
</gene>
<dbReference type="SUPFAM" id="SSF48452">
    <property type="entry name" value="TPR-like"/>
    <property type="match status" value="1"/>
</dbReference>
<accession>A0A7S2WZ83</accession>
<dbReference type="PROSITE" id="PS50076">
    <property type="entry name" value="DNAJ_2"/>
    <property type="match status" value="1"/>
</dbReference>
<dbReference type="PANTHER" id="PTHR44200">
    <property type="entry name" value="DNAJ HOMOLOG SUBFAMILY C MEMBER 7"/>
    <property type="match status" value="1"/>
</dbReference>
<evidence type="ECO:0000256" key="1">
    <source>
        <dbReference type="SAM" id="MobiDB-lite"/>
    </source>
</evidence>
<feature type="region of interest" description="Disordered" evidence="1">
    <location>
        <begin position="375"/>
        <end position="428"/>
    </location>
</feature>
<dbReference type="Pfam" id="PF00226">
    <property type="entry name" value="DnaJ"/>
    <property type="match status" value="1"/>
</dbReference>
<proteinExistence type="predicted"/>
<name>A0A7S2WZ83_9CHLO</name>
<organism evidence="3">
    <name type="scientific">Chloropicon primus</name>
    <dbReference type="NCBI Taxonomy" id="1764295"/>
    <lineage>
        <taxon>Eukaryota</taxon>
        <taxon>Viridiplantae</taxon>
        <taxon>Chlorophyta</taxon>
        <taxon>Chloropicophyceae</taxon>
        <taxon>Chloropicales</taxon>
        <taxon>Chloropicaceae</taxon>
        <taxon>Chloropicon</taxon>
    </lineage>
</organism>
<protein>
    <recommendedName>
        <fullName evidence="2">J domain-containing protein</fullName>
    </recommendedName>
</protein>
<feature type="domain" description="J" evidence="2">
    <location>
        <begin position="298"/>
        <end position="368"/>
    </location>
</feature>
<dbReference type="Gene3D" id="1.10.287.110">
    <property type="entry name" value="DnaJ domain"/>
    <property type="match status" value="1"/>
</dbReference>
<reference evidence="3" key="1">
    <citation type="submission" date="2021-01" db="EMBL/GenBank/DDBJ databases">
        <authorList>
            <person name="Corre E."/>
            <person name="Pelletier E."/>
            <person name="Niang G."/>
            <person name="Scheremetjew M."/>
            <person name="Finn R."/>
            <person name="Kale V."/>
            <person name="Holt S."/>
            <person name="Cochrane G."/>
            <person name="Meng A."/>
            <person name="Brown T."/>
            <person name="Cohen L."/>
        </authorList>
    </citation>
    <scope>NUCLEOTIDE SEQUENCE</scope>
    <source>
        <strain evidence="3">CCMP1205</strain>
    </source>
</reference>
<feature type="compositionally biased region" description="Gly residues" evidence="1">
    <location>
        <begin position="418"/>
        <end position="428"/>
    </location>
</feature>
<dbReference type="InterPro" id="IPR001623">
    <property type="entry name" value="DnaJ_domain"/>
</dbReference>
<feature type="compositionally biased region" description="Basic residues" evidence="1">
    <location>
        <begin position="393"/>
        <end position="410"/>
    </location>
</feature>
<dbReference type="SMART" id="SM00271">
    <property type="entry name" value="DnaJ"/>
    <property type="match status" value="1"/>
</dbReference>
<dbReference type="EMBL" id="HBHL01004846">
    <property type="protein sequence ID" value="CAD9714287.1"/>
    <property type="molecule type" value="Transcribed_RNA"/>
</dbReference>
<dbReference type="PANTHER" id="PTHR44200:SF1">
    <property type="entry name" value="DNAJ HOMOLOG SUBFAMILY C MEMBER 7"/>
    <property type="match status" value="1"/>
</dbReference>
<evidence type="ECO:0000259" key="2">
    <source>
        <dbReference type="PROSITE" id="PS50076"/>
    </source>
</evidence>
<dbReference type="SUPFAM" id="SSF46565">
    <property type="entry name" value="Chaperone J-domain"/>
    <property type="match status" value="1"/>
</dbReference>
<sequence length="428" mass="48242">MESDVLEKLSVVESILKLTNVQAKAFPMNKTSAEDLVKEMSTHLEYLPRSRDLINAKCNVLLSLHKYSSVLGILGNVKKLLPLLPHKRDPNQAGPDRFDSDLLWLEALACSGLGKLDKAIKLGEMCCQVDSCAIHRSVAGRVEKWKRILDLKKSANEAFACQENKKSQELYTQAIQLAVSKNVVECPPFTAILYCNRSATFQKELDMLSAFVDCARACSLDPTYIKAYTRAAAICESVQLYPEALEFLSEISANRKLSKKENRAISQKVRHLEDILAKAKELQGYYGCYEEACGPLPNYYKIFSLDMSAESTDVKKRYHRVALKCHPDKDALCGHVPMDKMNMVFGVIRQAYDVLSNDERRREYDKQLLDQVQGRYRGHGHGGHSFTNNWRKQNSHNHHHHHHGGRRGKKNNSSSSSRGGGGGGYYAY</sequence>
<dbReference type="AlphaFoldDB" id="A0A7S2WZ83"/>
<dbReference type="CDD" id="cd06257">
    <property type="entry name" value="DnaJ"/>
    <property type="match status" value="1"/>
</dbReference>
<dbReference type="InterPro" id="IPR011990">
    <property type="entry name" value="TPR-like_helical_dom_sf"/>
</dbReference>
<dbReference type="InterPro" id="IPR036869">
    <property type="entry name" value="J_dom_sf"/>
</dbReference>
<dbReference type="PRINTS" id="PR00625">
    <property type="entry name" value="JDOMAIN"/>
</dbReference>
<evidence type="ECO:0000313" key="3">
    <source>
        <dbReference type="EMBL" id="CAD9714287.1"/>
    </source>
</evidence>
<dbReference type="InterPro" id="IPR052758">
    <property type="entry name" value="SRC_co-chaperone"/>
</dbReference>
<dbReference type="Gene3D" id="1.25.40.10">
    <property type="entry name" value="Tetratricopeptide repeat domain"/>
    <property type="match status" value="1"/>
</dbReference>